<evidence type="ECO:0000313" key="2">
    <source>
        <dbReference type="EMBL" id="KAK4229196.1"/>
    </source>
</evidence>
<proteinExistence type="predicted"/>
<sequence>MHFSTILLTVLSLATLGSGGQVNFYADLNCQDYIGSRYPGVGRITGGPSGSFSAIWVTADQSTCSRTCGPTIICGDYQCNTRKAALLWPSPNGCISFSTGVWAKNECGYHQCANV</sequence>
<feature type="chain" id="PRO_5042812388" evidence="1">
    <location>
        <begin position="20"/>
        <end position="115"/>
    </location>
</feature>
<dbReference type="Proteomes" id="UP001301958">
    <property type="component" value="Unassembled WGS sequence"/>
</dbReference>
<keyword evidence="3" id="KW-1185">Reference proteome</keyword>
<keyword evidence="1" id="KW-0732">Signal</keyword>
<accession>A0AAN7BTI8</accession>
<reference evidence="2" key="1">
    <citation type="journal article" date="2023" name="Mol. Phylogenet. Evol.">
        <title>Genome-scale phylogeny and comparative genomics of the fungal order Sordariales.</title>
        <authorList>
            <person name="Hensen N."/>
            <person name="Bonometti L."/>
            <person name="Westerberg I."/>
            <person name="Brannstrom I.O."/>
            <person name="Guillou S."/>
            <person name="Cros-Aarteil S."/>
            <person name="Calhoun S."/>
            <person name="Haridas S."/>
            <person name="Kuo A."/>
            <person name="Mondo S."/>
            <person name="Pangilinan J."/>
            <person name="Riley R."/>
            <person name="LaButti K."/>
            <person name="Andreopoulos B."/>
            <person name="Lipzen A."/>
            <person name="Chen C."/>
            <person name="Yan M."/>
            <person name="Daum C."/>
            <person name="Ng V."/>
            <person name="Clum A."/>
            <person name="Steindorff A."/>
            <person name="Ohm R.A."/>
            <person name="Martin F."/>
            <person name="Silar P."/>
            <person name="Natvig D.O."/>
            <person name="Lalanne C."/>
            <person name="Gautier V."/>
            <person name="Ament-Velasquez S.L."/>
            <person name="Kruys A."/>
            <person name="Hutchinson M.I."/>
            <person name="Powell A.J."/>
            <person name="Barry K."/>
            <person name="Miller A.N."/>
            <person name="Grigoriev I.V."/>
            <person name="Debuchy R."/>
            <person name="Gladieux P."/>
            <person name="Hiltunen Thoren M."/>
            <person name="Johannesson H."/>
        </authorList>
    </citation>
    <scope>NUCLEOTIDE SEQUENCE</scope>
    <source>
        <strain evidence="2">CBS 990.96</strain>
    </source>
</reference>
<evidence type="ECO:0000256" key="1">
    <source>
        <dbReference type="SAM" id="SignalP"/>
    </source>
</evidence>
<evidence type="ECO:0000313" key="3">
    <source>
        <dbReference type="Proteomes" id="UP001301958"/>
    </source>
</evidence>
<gene>
    <name evidence="2" type="ORF">QBC38DRAFT_497728</name>
</gene>
<reference evidence="2" key="2">
    <citation type="submission" date="2023-05" db="EMBL/GenBank/DDBJ databases">
        <authorList>
            <consortium name="Lawrence Berkeley National Laboratory"/>
            <person name="Steindorff A."/>
            <person name="Hensen N."/>
            <person name="Bonometti L."/>
            <person name="Westerberg I."/>
            <person name="Brannstrom I.O."/>
            <person name="Guillou S."/>
            <person name="Cros-Aarteil S."/>
            <person name="Calhoun S."/>
            <person name="Haridas S."/>
            <person name="Kuo A."/>
            <person name="Mondo S."/>
            <person name="Pangilinan J."/>
            <person name="Riley R."/>
            <person name="Labutti K."/>
            <person name="Andreopoulos B."/>
            <person name="Lipzen A."/>
            <person name="Chen C."/>
            <person name="Yanf M."/>
            <person name="Daum C."/>
            <person name="Ng V."/>
            <person name="Clum A."/>
            <person name="Ohm R."/>
            <person name="Martin F."/>
            <person name="Silar P."/>
            <person name="Natvig D."/>
            <person name="Lalanne C."/>
            <person name="Gautier V."/>
            <person name="Ament-Velasquez S.L."/>
            <person name="Kruys A."/>
            <person name="Hutchinson M.I."/>
            <person name="Powell A.J."/>
            <person name="Barry K."/>
            <person name="Miller A.N."/>
            <person name="Grigoriev I.V."/>
            <person name="Debuchy R."/>
            <person name="Gladieux P."/>
            <person name="Thoren M.H."/>
            <person name="Johannesson H."/>
        </authorList>
    </citation>
    <scope>NUCLEOTIDE SEQUENCE</scope>
    <source>
        <strain evidence="2">CBS 990.96</strain>
    </source>
</reference>
<dbReference type="AlphaFoldDB" id="A0AAN7BTI8"/>
<name>A0AAN7BTI8_9PEZI</name>
<organism evidence="2 3">
    <name type="scientific">Podospora fimiseda</name>
    <dbReference type="NCBI Taxonomy" id="252190"/>
    <lineage>
        <taxon>Eukaryota</taxon>
        <taxon>Fungi</taxon>
        <taxon>Dikarya</taxon>
        <taxon>Ascomycota</taxon>
        <taxon>Pezizomycotina</taxon>
        <taxon>Sordariomycetes</taxon>
        <taxon>Sordariomycetidae</taxon>
        <taxon>Sordariales</taxon>
        <taxon>Podosporaceae</taxon>
        <taxon>Podospora</taxon>
    </lineage>
</organism>
<comment type="caution">
    <text evidence="2">The sequence shown here is derived from an EMBL/GenBank/DDBJ whole genome shotgun (WGS) entry which is preliminary data.</text>
</comment>
<feature type="signal peptide" evidence="1">
    <location>
        <begin position="1"/>
        <end position="19"/>
    </location>
</feature>
<dbReference type="EMBL" id="MU865310">
    <property type="protein sequence ID" value="KAK4229196.1"/>
    <property type="molecule type" value="Genomic_DNA"/>
</dbReference>
<protein>
    <submittedName>
        <fullName evidence="2">Uncharacterized protein</fullName>
    </submittedName>
</protein>